<dbReference type="AlphaFoldDB" id="A0AAN6X9L2"/>
<reference evidence="1" key="2">
    <citation type="submission" date="2023-05" db="EMBL/GenBank/DDBJ databases">
        <authorList>
            <consortium name="Lawrence Berkeley National Laboratory"/>
            <person name="Steindorff A."/>
            <person name="Hensen N."/>
            <person name="Bonometti L."/>
            <person name="Westerberg I."/>
            <person name="Brannstrom I.O."/>
            <person name="Guillou S."/>
            <person name="Cros-Aarteil S."/>
            <person name="Calhoun S."/>
            <person name="Haridas S."/>
            <person name="Kuo A."/>
            <person name="Mondo S."/>
            <person name="Pangilinan J."/>
            <person name="Riley R."/>
            <person name="Labutti K."/>
            <person name="Andreopoulos B."/>
            <person name="Lipzen A."/>
            <person name="Chen C."/>
            <person name="Yanf M."/>
            <person name="Daum C."/>
            <person name="Ng V."/>
            <person name="Clum A."/>
            <person name="Ohm R."/>
            <person name="Martin F."/>
            <person name="Silar P."/>
            <person name="Natvig D."/>
            <person name="Lalanne C."/>
            <person name="Gautier V."/>
            <person name="Ament-Velasquez S.L."/>
            <person name="Kruys A."/>
            <person name="Hutchinson M.I."/>
            <person name="Powell A.J."/>
            <person name="Barry K."/>
            <person name="Miller A.N."/>
            <person name="Grigoriev I.V."/>
            <person name="Debuchy R."/>
            <person name="Gladieux P."/>
            <person name="Thoren M.H."/>
            <person name="Johannesson H."/>
        </authorList>
    </citation>
    <scope>NUCLEOTIDE SEQUENCE</scope>
    <source>
        <strain evidence="1">CBS 315.58</strain>
    </source>
</reference>
<evidence type="ECO:0000313" key="1">
    <source>
        <dbReference type="EMBL" id="KAK4196424.1"/>
    </source>
</evidence>
<reference evidence="1" key="1">
    <citation type="journal article" date="2023" name="Mol. Phylogenet. Evol.">
        <title>Genome-scale phylogeny and comparative genomics of the fungal order Sordariales.</title>
        <authorList>
            <person name="Hensen N."/>
            <person name="Bonometti L."/>
            <person name="Westerberg I."/>
            <person name="Brannstrom I.O."/>
            <person name="Guillou S."/>
            <person name="Cros-Aarteil S."/>
            <person name="Calhoun S."/>
            <person name="Haridas S."/>
            <person name="Kuo A."/>
            <person name="Mondo S."/>
            <person name="Pangilinan J."/>
            <person name="Riley R."/>
            <person name="LaButti K."/>
            <person name="Andreopoulos B."/>
            <person name="Lipzen A."/>
            <person name="Chen C."/>
            <person name="Yan M."/>
            <person name="Daum C."/>
            <person name="Ng V."/>
            <person name="Clum A."/>
            <person name="Steindorff A."/>
            <person name="Ohm R.A."/>
            <person name="Martin F."/>
            <person name="Silar P."/>
            <person name="Natvig D.O."/>
            <person name="Lalanne C."/>
            <person name="Gautier V."/>
            <person name="Ament-Velasquez S.L."/>
            <person name="Kruys A."/>
            <person name="Hutchinson M.I."/>
            <person name="Powell A.J."/>
            <person name="Barry K."/>
            <person name="Miller A.N."/>
            <person name="Grigoriev I.V."/>
            <person name="Debuchy R."/>
            <person name="Gladieux P."/>
            <person name="Hiltunen Thoren M."/>
            <person name="Johannesson H."/>
        </authorList>
    </citation>
    <scope>NUCLEOTIDE SEQUENCE</scope>
    <source>
        <strain evidence="1">CBS 315.58</strain>
    </source>
</reference>
<sequence length="57" mass="5904">PGSNLKAATCPSKKARIAGIPNDTKAPAQAFFCLAQNGVALFNCHQTVCTVCSIEVP</sequence>
<comment type="caution">
    <text evidence="1">The sequence shown here is derived from an EMBL/GenBank/DDBJ whole genome shotgun (WGS) entry which is preliminary data.</text>
</comment>
<proteinExistence type="predicted"/>
<organism evidence="1 2">
    <name type="scientific">Triangularia verruculosa</name>
    <dbReference type="NCBI Taxonomy" id="2587418"/>
    <lineage>
        <taxon>Eukaryota</taxon>
        <taxon>Fungi</taxon>
        <taxon>Dikarya</taxon>
        <taxon>Ascomycota</taxon>
        <taxon>Pezizomycotina</taxon>
        <taxon>Sordariomycetes</taxon>
        <taxon>Sordariomycetidae</taxon>
        <taxon>Sordariales</taxon>
        <taxon>Podosporaceae</taxon>
        <taxon>Triangularia</taxon>
    </lineage>
</organism>
<name>A0AAN6X9L2_9PEZI</name>
<evidence type="ECO:0000313" key="2">
    <source>
        <dbReference type="Proteomes" id="UP001303160"/>
    </source>
</evidence>
<protein>
    <submittedName>
        <fullName evidence="1">Uncharacterized protein</fullName>
    </submittedName>
</protein>
<accession>A0AAN6X9L2</accession>
<dbReference type="Proteomes" id="UP001303160">
    <property type="component" value="Unassembled WGS sequence"/>
</dbReference>
<feature type="non-terminal residue" evidence="1">
    <location>
        <position position="1"/>
    </location>
</feature>
<gene>
    <name evidence="1" type="ORF">QBC40DRAFT_183537</name>
</gene>
<keyword evidence="2" id="KW-1185">Reference proteome</keyword>
<dbReference type="EMBL" id="MU863985">
    <property type="protein sequence ID" value="KAK4196424.1"/>
    <property type="molecule type" value="Genomic_DNA"/>
</dbReference>